<feature type="chain" id="PRO_5014093564" evidence="8">
    <location>
        <begin position="20"/>
        <end position="531"/>
    </location>
</feature>
<dbReference type="PANTHER" id="PTHR24050:SF28">
    <property type="entry name" value="UROMODULIN-LIKE"/>
    <property type="match status" value="1"/>
</dbReference>
<dbReference type="PROSITE" id="PS00010">
    <property type="entry name" value="ASX_HYDROXYL"/>
    <property type="match status" value="2"/>
</dbReference>
<keyword evidence="4" id="KW-1015">Disulfide bond</keyword>
<feature type="compositionally biased region" description="Low complexity" evidence="7">
    <location>
        <begin position="102"/>
        <end position="179"/>
    </location>
</feature>
<dbReference type="InParanoid" id="H2Y3G1"/>
<reference evidence="10" key="3">
    <citation type="submission" date="2025-08" db="UniProtKB">
        <authorList>
            <consortium name="Ensembl"/>
        </authorList>
    </citation>
    <scope>IDENTIFICATION</scope>
</reference>
<evidence type="ECO:0000313" key="11">
    <source>
        <dbReference type="Proteomes" id="UP000008144"/>
    </source>
</evidence>
<feature type="compositionally biased region" description="Polar residues" evidence="7">
    <location>
        <begin position="184"/>
        <end position="196"/>
    </location>
</feature>
<dbReference type="GeneTree" id="ENSGT00940000165409"/>
<dbReference type="InterPro" id="IPR000152">
    <property type="entry name" value="EGF-type_Asp/Asn_hydroxyl_site"/>
</dbReference>
<dbReference type="InterPro" id="IPR009030">
    <property type="entry name" value="Growth_fac_rcpt_cys_sf"/>
</dbReference>
<dbReference type="InterPro" id="IPR049883">
    <property type="entry name" value="NOTCH1_EGF-like"/>
</dbReference>
<dbReference type="RefSeq" id="XP_002125565.2">
    <property type="nucleotide sequence ID" value="XM_002125529.4"/>
</dbReference>
<reference evidence="10" key="4">
    <citation type="submission" date="2025-09" db="UniProtKB">
        <authorList>
            <consortium name="Ensembl"/>
        </authorList>
    </citation>
    <scope>IDENTIFICATION</scope>
</reference>
<dbReference type="OrthoDB" id="339125at2759"/>
<dbReference type="Proteomes" id="UP000008144">
    <property type="component" value="Chromosome 11"/>
</dbReference>
<evidence type="ECO:0000256" key="6">
    <source>
        <dbReference type="PROSITE-ProRule" id="PRU00076"/>
    </source>
</evidence>
<dbReference type="CDD" id="cd00054">
    <property type="entry name" value="EGF_CA"/>
    <property type="match status" value="3"/>
</dbReference>
<dbReference type="HOGENOM" id="CLU_512815_0_0_1"/>
<proteinExistence type="predicted"/>
<accession>H2Y3G1</accession>
<evidence type="ECO:0000256" key="7">
    <source>
        <dbReference type="SAM" id="MobiDB-lite"/>
    </source>
</evidence>
<dbReference type="PROSITE" id="PS50026">
    <property type="entry name" value="EGF_3"/>
    <property type="match status" value="1"/>
</dbReference>
<evidence type="ECO:0000256" key="3">
    <source>
        <dbReference type="ARBA" id="ARBA00022737"/>
    </source>
</evidence>
<dbReference type="Pfam" id="PF07645">
    <property type="entry name" value="EGF_CA"/>
    <property type="match status" value="3"/>
</dbReference>
<dbReference type="PROSITE" id="PS51257">
    <property type="entry name" value="PROKAR_LIPOPROTEIN"/>
    <property type="match status" value="1"/>
</dbReference>
<dbReference type="GeneID" id="100179371"/>
<sequence>MNRLILLCIFTVLLHMVLGCPYHDRIQVLKQEQDARIKELMRRSGGSSLSLYTGRIDPVLRKKYIHTDRTLRMKQDEIDRLNAFLLSIDSDYAEEPGHTHTHSTSSSSSASTGSSHGHSPSTGTSSTAGHSSHSASRRPASSSHRVNHRPTTSHSTSHSRPASSSRATSSSSSRTPSRSGAHGTHTTSLNRPSTNYIGYNSHRGYIPRGRKTPGISVGFGSASTVYQPERYVACPGTRFHVCPIGTTCERHGRTYRCVQRGQYRCPDGFERFNVSSTQYRCQDINECENVDLNHCEYDCLNTHGSYRCTCDDGYSVMADGTCVDNDECAGSYHVCQNECRNTLGGYDCVCPQGYNKTEPGGKYCQDINECLDEETCRTGEKCLNTFGSHECNVPQECEEGYLRKNTTGNEFGPCVVENYETDTHKPVSISHSRFALFSKYPMNREVAKMNYYRVSGHRYMFRVTEGSGYFRIVQQAGRNYVTIKTRRRLIGPQVYRMKILVTDYDRTASDWRRRTITSRIDLEFIVSQYDF</sequence>
<dbReference type="GO" id="GO:0005509">
    <property type="term" value="F:calcium ion binding"/>
    <property type="evidence" value="ECO:0007669"/>
    <property type="project" value="InterPro"/>
</dbReference>
<dbReference type="Gene3D" id="2.10.25.10">
    <property type="entry name" value="Laminin"/>
    <property type="match status" value="3"/>
</dbReference>
<organism evidence="10 11">
    <name type="scientific">Ciona intestinalis</name>
    <name type="common">Transparent sea squirt</name>
    <name type="synonym">Ascidia intestinalis</name>
    <dbReference type="NCBI Taxonomy" id="7719"/>
    <lineage>
        <taxon>Eukaryota</taxon>
        <taxon>Metazoa</taxon>
        <taxon>Chordata</taxon>
        <taxon>Tunicata</taxon>
        <taxon>Ascidiacea</taxon>
        <taxon>Phlebobranchia</taxon>
        <taxon>Cionidae</taxon>
        <taxon>Ciona</taxon>
    </lineage>
</organism>
<dbReference type="InterPro" id="IPR001881">
    <property type="entry name" value="EGF-like_Ca-bd_dom"/>
</dbReference>
<evidence type="ECO:0000313" key="10">
    <source>
        <dbReference type="Ensembl" id="ENSCINP00000036446.1"/>
    </source>
</evidence>
<dbReference type="STRING" id="7719.ENSCINP00000036446"/>
<dbReference type="SMART" id="SM00179">
    <property type="entry name" value="EGF_CA"/>
    <property type="match status" value="3"/>
</dbReference>
<dbReference type="SUPFAM" id="SSF57184">
    <property type="entry name" value="Growth factor receptor domain"/>
    <property type="match status" value="1"/>
</dbReference>
<dbReference type="EMBL" id="EAAA01000796">
    <property type="status" value="NOT_ANNOTATED_CDS"/>
    <property type="molecule type" value="Genomic_DNA"/>
</dbReference>
<feature type="domain" description="EGF-like" evidence="9">
    <location>
        <begin position="324"/>
        <end position="365"/>
    </location>
</feature>
<evidence type="ECO:0000256" key="2">
    <source>
        <dbReference type="ARBA" id="ARBA00022729"/>
    </source>
</evidence>
<reference evidence="10" key="2">
    <citation type="journal article" date="2008" name="Genome Biol.">
        <title>Improved genome assembly and evidence-based global gene model set for the chordate Ciona intestinalis: new insight into intron and operon populations.</title>
        <authorList>
            <person name="Satou Y."/>
            <person name="Mineta K."/>
            <person name="Ogasawara M."/>
            <person name="Sasakura Y."/>
            <person name="Shoguchi E."/>
            <person name="Ueno K."/>
            <person name="Yamada L."/>
            <person name="Matsumoto J."/>
            <person name="Wasserscheid J."/>
            <person name="Dewar K."/>
            <person name="Wiley G.B."/>
            <person name="Macmil S.L."/>
            <person name="Roe B.A."/>
            <person name="Zeller R.W."/>
            <person name="Hastings K.E."/>
            <person name="Lemaire P."/>
            <person name="Lindquist E."/>
            <person name="Endo T."/>
            <person name="Hotta K."/>
            <person name="Inaba K."/>
        </authorList>
    </citation>
    <scope>NUCLEOTIDE SEQUENCE [LARGE SCALE GENOMIC DNA]</scope>
    <source>
        <strain evidence="10">wild type</strain>
    </source>
</reference>
<keyword evidence="11" id="KW-1185">Reference proteome</keyword>
<evidence type="ECO:0000256" key="5">
    <source>
        <dbReference type="ARBA" id="ARBA00023180"/>
    </source>
</evidence>
<dbReference type="PROSITE" id="PS01186">
    <property type="entry name" value="EGF_2"/>
    <property type="match status" value="1"/>
</dbReference>
<feature type="region of interest" description="Disordered" evidence="7">
    <location>
        <begin position="94"/>
        <end position="196"/>
    </location>
</feature>
<keyword evidence="1 6" id="KW-0245">EGF-like domain</keyword>
<dbReference type="Ensembl" id="ENSCINT00000031346.1">
    <property type="protein sequence ID" value="ENSCINP00000036446.1"/>
    <property type="gene ID" value="ENSCING00000024090.1"/>
</dbReference>
<dbReference type="PANTHER" id="PTHR24050">
    <property type="entry name" value="PA14 DOMAIN-CONTAINING PROTEIN"/>
    <property type="match status" value="1"/>
</dbReference>
<keyword evidence="5" id="KW-0325">Glycoprotein</keyword>
<dbReference type="AlphaFoldDB" id="H2Y3G1"/>
<evidence type="ECO:0000259" key="9">
    <source>
        <dbReference type="PROSITE" id="PS50026"/>
    </source>
</evidence>
<evidence type="ECO:0000256" key="1">
    <source>
        <dbReference type="ARBA" id="ARBA00022536"/>
    </source>
</evidence>
<dbReference type="FunFam" id="2.10.25.10:FF:000038">
    <property type="entry name" value="Fibrillin 2"/>
    <property type="match status" value="1"/>
</dbReference>
<gene>
    <name evidence="10" type="primary">LOC100179371</name>
</gene>
<protein>
    <submittedName>
        <fullName evidence="10">EGF-containing fibulin-like extracellular matrix protein 1</fullName>
    </submittedName>
</protein>
<dbReference type="InterPro" id="IPR000742">
    <property type="entry name" value="EGF"/>
</dbReference>
<accession>A0A1W2W6C3</accession>
<keyword evidence="2 8" id="KW-0732">Signal</keyword>
<evidence type="ECO:0000256" key="4">
    <source>
        <dbReference type="ARBA" id="ARBA00023157"/>
    </source>
</evidence>
<feature type="signal peptide" evidence="8">
    <location>
        <begin position="1"/>
        <end position="19"/>
    </location>
</feature>
<name>H2Y3G1_CIOIN</name>
<dbReference type="KEGG" id="cin:100179371"/>
<dbReference type="FunFam" id="2.10.25.10:FF:000005">
    <property type="entry name" value="Fibrillin 2"/>
    <property type="match status" value="1"/>
</dbReference>
<dbReference type="SMART" id="SM00181">
    <property type="entry name" value="EGF"/>
    <property type="match status" value="4"/>
</dbReference>
<reference evidence="11" key="1">
    <citation type="journal article" date="2002" name="Science">
        <title>The draft genome of Ciona intestinalis: insights into chordate and vertebrate origins.</title>
        <authorList>
            <person name="Dehal P."/>
            <person name="Satou Y."/>
            <person name="Campbell R.K."/>
            <person name="Chapman J."/>
            <person name="Degnan B."/>
            <person name="De Tomaso A."/>
            <person name="Davidson B."/>
            <person name="Di Gregorio A."/>
            <person name="Gelpke M."/>
            <person name="Goodstein D.M."/>
            <person name="Harafuji N."/>
            <person name="Hastings K.E."/>
            <person name="Ho I."/>
            <person name="Hotta K."/>
            <person name="Huang W."/>
            <person name="Kawashima T."/>
            <person name="Lemaire P."/>
            <person name="Martinez D."/>
            <person name="Meinertzhagen I.A."/>
            <person name="Necula S."/>
            <person name="Nonaka M."/>
            <person name="Putnam N."/>
            <person name="Rash S."/>
            <person name="Saiga H."/>
            <person name="Satake M."/>
            <person name="Terry A."/>
            <person name="Yamada L."/>
            <person name="Wang H.G."/>
            <person name="Awazu S."/>
            <person name="Azumi K."/>
            <person name="Boore J."/>
            <person name="Branno M."/>
            <person name="Chin-Bow S."/>
            <person name="DeSantis R."/>
            <person name="Doyle S."/>
            <person name="Francino P."/>
            <person name="Keys D.N."/>
            <person name="Haga S."/>
            <person name="Hayashi H."/>
            <person name="Hino K."/>
            <person name="Imai K.S."/>
            <person name="Inaba K."/>
            <person name="Kano S."/>
            <person name="Kobayashi K."/>
            <person name="Kobayashi M."/>
            <person name="Lee B.I."/>
            <person name="Makabe K.W."/>
            <person name="Manohar C."/>
            <person name="Matassi G."/>
            <person name="Medina M."/>
            <person name="Mochizuki Y."/>
            <person name="Mount S."/>
            <person name="Morishita T."/>
            <person name="Miura S."/>
            <person name="Nakayama A."/>
            <person name="Nishizaka S."/>
            <person name="Nomoto H."/>
            <person name="Ohta F."/>
            <person name="Oishi K."/>
            <person name="Rigoutsos I."/>
            <person name="Sano M."/>
            <person name="Sasaki A."/>
            <person name="Sasakura Y."/>
            <person name="Shoguchi E."/>
            <person name="Shin-i T."/>
            <person name="Spagnuolo A."/>
            <person name="Stainier D."/>
            <person name="Suzuki M.M."/>
            <person name="Tassy O."/>
            <person name="Takatori N."/>
            <person name="Tokuoka M."/>
            <person name="Yagi K."/>
            <person name="Yoshizaki F."/>
            <person name="Wada S."/>
            <person name="Zhang C."/>
            <person name="Hyatt P.D."/>
            <person name="Larimer F."/>
            <person name="Detter C."/>
            <person name="Doggett N."/>
            <person name="Glavina T."/>
            <person name="Hawkins T."/>
            <person name="Richardson P."/>
            <person name="Lucas S."/>
            <person name="Kohara Y."/>
            <person name="Levine M."/>
            <person name="Satoh N."/>
            <person name="Rokhsar D.S."/>
        </authorList>
    </citation>
    <scope>NUCLEOTIDE SEQUENCE [LARGE SCALE GENOMIC DNA]</scope>
</reference>
<dbReference type="InterPro" id="IPR052235">
    <property type="entry name" value="Nephronectin_domain"/>
</dbReference>
<keyword evidence="3" id="KW-0677">Repeat</keyword>
<comment type="caution">
    <text evidence="6">Lacks conserved residue(s) required for the propagation of feature annotation.</text>
</comment>
<evidence type="ECO:0000256" key="8">
    <source>
        <dbReference type="SAM" id="SignalP"/>
    </source>
</evidence>